<feature type="binding site" evidence="6">
    <location>
        <position position="202"/>
    </location>
    <ligand>
        <name>a divalent metal cation</name>
        <dbReference type="ChEBI" id="CHEBI:60240"/>
        <label>2</label>
        <note>catalytic</note>
    </ligand>
</feature>
<dbReference type="PANTHER" id="PTHR43330">
    <property type="entry name" value="METHIONINE AMINOPEPTIDASE"/>
    <property type="match status" value="1"/>
</dbReference>
<dbReference type="CDD" id="cd01086">
    <property type="entry name" value="MetAP1"/>
    <property type="match status" value="1"/>
</dbReference>
<comment type="catalytic activity">
    <reaction evidence="6 7">
        <text>Release of N-terminal amino acids, preferentially methionine, from peptides and arylamides.</text>
        <dbReference type="EC" id="3.4.11.18"/>
    </reaction>
</comment>
<accession>A0A0G1NKI0</accession>
<proteinExistence type="inferred from homology"/>
<keyword evidence="2 6" id="KW-0031">Aminopeptidase</keyword>
<evidence type="ECO:0000259" key="8">
    <source>
        <dbReference type="Pfam" id="PF00557"/>
    </source>
</evidence>
<dbReference type="SUPFAM" id="SSF55920">
    <property type="entry name" value="Creatinase/aminopeptidase"/>
    <property type="match status" value="1"/>
</dbReference>
<dbReference type="EMBL" id="LCLU01000035">
    <property type="protein sequence ID" value="KKU20857.1"/>
    <property type="molecule type" value="Genomic_DNA"/>
</dbReference>
<dbReference type="InterPro" id="IPR002467">
    <property type="entry name" value="Pept_M24A_MAP1"/>
</dbReference>
<dbReference type="PANTHER" id="PTHR43330:SF27">
    <property type="entry name" value="METHIONINE AMINOPEPTIDASE"/>
    <property type="match status" value="1"/>
</dbReference>
<evidence type="ECO:0000256" key="5">
    <source>
        <dbReference type="ARBA" id="ARBA00022801"/>
    </source>
</evidence>
<dbReference type="PRINTS" id="PR00599">
    <property type="entry name" value="MAPEPTIDASE"/>
</dbReference>
<dbReference type="GO" id="GO:0006508">
    <property type="term" value="P:proteolysis"/>
    <property type="evidence" value="ECO:0007669"/>
    <property type="project" value="UniProtKB-KW"/>
</dbReference>
<evidence type="ECO:0000313" key="10">
    <source>
        <dbReference type="Proteomes" id="UP000034569"/>
    </source>
</evidence>
<organism evidence="9 10">
    <name type="scientific">Candidatus Azambacteria bacterium GW2011_GWC1_46_13</name>
    <dbReference type="NCBI Taxonomy" id="1618619"/>
    <lineage>
        <taxon>Bacteria</taxon>
        <taxon>Candidatus Azamiibacteriota</taxon>
    </lineage>
</organism>
<evidence type="ECO:0000256" key="7">
    <source>
        <dbReference type="RuleBase" id="RU003653"/>
    </source>
</evidence>
<keyword evidence="3 6" id="KW-0645">Protease</keyword>
<feature type="binding site" evidence="6">
    <location>
        <position position="176"/>
    </location>
    <ligand>
        <name>substrate</name>
    </ligand>
</feature>
<feature type="binding site" evidence="6">
    <location>
        <position position="233"/>
    </location>
    <ligand>
        <name>a divalent metal cation</name>
        <dbReference type="ChEBI" id="CHEBI:60240"/>
        <label>2</label>
        <note>catalytic</note>
    </ligand>
</feature>
<sequence length="248" mass="27041">MNVTIKKPGEIESLRKGGKILAEILEELTKIAGPGIATVELDRLAEELILKSGGQPSFKGYRGFPSALCVSINETVVHGLPSSRKLKEGDIAGLDLGMIYEGLYTDAARTVGIGKIGHEAARLIEITENALKLAIREIRPGRRWGDIASMIQKYVERSGFGVVRDLVGHGVGYQIHEDPWLPNFGRAKEGVLLKVGMVLALEPMVTEGDWHVEIDKDGWGFKTKDGKLAAHFEDTIVVTEKGCEVLTN</sequence>
<keyword evidence="4 6" id="KW-0479">Metal-binding</keyword>
<comment type="cofactor">
    <cofactor evidence="6">
        <name>Co(2+)</name>
        <dbReference type="ChEBI" id="CHEBI:48828"/>
    </cofactor>
    <cofactor evidence="6">
        <name>Zn(2+)</name>
        <dbReference type="ChEBI" id="CHEBI:29105"/>
    </cofactor>
    <cofactor evidence="6">
        <name>Mn(2+)</name>
        <dbReference type="ChEBI" id="CHEBI:29035"/>
    </cofactor>
    <cofactor evidence="6">
        <name>Fe(2+)</name>
        <dbReference type="ChEBI" id="CHEBI:29033"/>
    </cofactor>
    <text evidence="6">Binds 2 divalent metal cations per subunit. Has a high-affinity and a low affinity metal-binding site. The true nature of the physiological cofactor is under debate. The enzyme is active with cobalt, zinc, manganese or divalent iron ions. Most likely, methionine aminopeptidases function as mononuclear Fe(2+)-metalloproteases under physiological conditions, and the catalytically relevant metal-binding site has been assigned to the histidine-containing high-affinity site.</text>
</comment>
<dbReference type="Proteomes" id="UP000034569">
    <property type="component" value="Unassembled WGS sequence"/>
</dbReference>
<dbReference type="Pfam" id="PF00557">
    <property type="entry name" value="Peptidase_M24"/>
    <property type="match status" value="1"/>
</dbReference>
<feature type="binding site" evidence="6">
    <location>
        <position position="169"/>
    </location>
    <ligand>
        <name>a divalent metal cation</name>
        <dbReference type="ChEBI" id="CHEBI:60240"/>
        <label>2</label>
        <note>catalytic</note>
    </ligand>
</feature>
<reference evidence="9 10" key="1">
    <citation type="journal article" date="2015" name="Nature">
        <title>rRNA introns, odd ribosomes, and small enigmatic genomes across a large radiation of phyla.</title>
        <authorList>
            <person name="Brown C.T."/>
            <person name="Hug L.A."/>
            <person name="Thomas B.C."/>
            <person name="Sharon I."/>
            <person name="Castelle C.J."/>
            <person name="Singh A."/>
            <person name="Wilkins M.J."/>
            <person name="Williams K.H."/>
            <person name="Banfield J.F."/>
        </authorList>
    </citation>
    <scope>NUCLEOTIDE SEQUENCE [LARGE SCALE GENOMIC DNA]</scope>
</reference>
<dbReference type="GO" id="GO:0005829">
    <property type="term" value="C:cytosol"/>
    <property type="evidence" value="ECO:0007669"/>
    <property type="project" value="TreeGrafter"/>
</dbReference>
<comment type="subunit">
    <text evidence="6">Monomer.</text>
</comment>
<dbReference type="AlphaFoldDB" id="A0A0G1NKI0"/>
<comment type="function">
    <text evidence="1 6">Removes the N-terminal methionine from nascent proteins. The N-terminal methionine is often cleaved when the second residue in the primary sequence is small and uncharged (Met-Ala-, Cys, Gly, Pro, Ser, Thr, or Val). Requires deformylation of the N(alpha)-formylated initiator methionine before it can be hydrolyzed.</text>
</comment>
<feature type="binding site" evidence="6">
    <location>
        <position position="106"/>
    </location>
    <ligand>
        <name>a divalent metal cation</name>
        <dbReference type="ChEBI" id="CHEBI:60240"/>
        <label>2</label>
        <note>catalytic</note>
    </ligand>
</feature>
<dbReference type="GO" id="GO:0070006">
    <property type="term" value="F:metalloaminopeptidase activity"/>
    <property type="evidence" value="ECO:0007669"/>
    <property type="project" value="UniProtKB-UniRule"/>
</dbReference>
<dbReference type="Gene3D" id="3.90.230.10">
    <property type="entry name" value="Creatinase/methionine aminopeptidase superfamily"/>
    <property type="match status" value="1"/>
</dbReference>
<comment type="caution">
    <text evidence="9">The sequence shown here is derived from an EMBL/GenBank/DDBJ whole genome shotgun (WGS) entry which is preliminary data.</text>
</comment>
<feature type="domain" description="Peptidase M24" evidence="8">
    <location>
        <begin position="12"/>
        <end position="240"/>
    </location>
</feature>
<feature type="binding site" evidence="6">
    <location>
        <position position="95"/>
    </location>
    <ligand>
        <name>a divalent metal cation</name>
        <dbReference type="ChEBI" id="CHEBI:60240"/>
        <label>1</label>
    </ligand>
</feature>
<dbReference type="HAMAP" id="MF_01974">
    <property type="entry name" value="MetAP_1"/>
    <property type="match status" value="1"/>
</dbReference>
<evidence type="ECO:0000256" key="4">
    <source>
        <dbReference type="ARBA" id="ARBA00022723"/>
    </source>
</evidence>
<feature type="binding site" evidence="6">
    <location>
        <position position="233"/>
    </location>
    <ligand>
        <name>a divalent metal cation</name>
        <dbReference type="ChEBI" id="CHEBI:60240"/>
        <label>1</label>
    </ligand>
</feature>
<feature type="binding site" evidence="6">
    <location>
        <position position="106"/>
    </location>
    <ligand>
        <name>a divalent metal cation</name>
        <dbReference type="ChEBI" id="CHEBI:60240"/>
        <label>1</label>
    </ligand>
</feature>
<evidence type="ECO:0000256" key="2">
    <source>
        <dbReference type="ARBA" id="ARBA00022438"/>
    </source>
</evidence>
<dbReference type="InterPro" id="IPR000994">
    <property type="entry name" value="Pept_M24"/>
</dbReference>
<name>A0A0G1NKI0_9BACT</name>
<dbReference type="InterPro" id="IPR036005">
    <property type="entry name" value="Creatinase/aminopeptidase-like"/>
</dbReference>
<evidence type="ECO:0000256" key="1">
    <source>
        <dbReference type="ARBA" id="ARBA00002521"/>
    </source>
</evidence>
<feature type="binding site" evidence="6">
    <location>
        <position position="78"/>
    </location>
    <ligand>
        <name>substrate</name>
    </ligand>
</feature>
<evidence type="ECO:0000256" key="3">
    <source>
        <dbReference type="ARBA" id="ARBA00022670"/>
    </source>
</evidence>
<dbReference type="GO" id="GO:0046872">
    <property type="term" value="F:metal ion binding"/>
    <property type="evidence" value="ECO:0007669"/>
    <property type="project" value="UniProtKB-UniRule"/>
</dbReference>
<evidence type="ECO:0000256" key="6">
    <source>
        <dbReference type="HAMAP-Rule" id="MF_01974"/>
    </source>
</evidence>
<dbReference type="GO" id="GO:0004239">
    <property type="term" value="F:initiator methionyl aminopeptidase activity"/>
    <property type="evidence" value="ECO:0007669"/>
    <property type="project" value="UniProtKB-UniRule"/>
</dbReference>
<keyword evidence="5 6" id="KW-0378">Hydrolase</keyword>
<dbReference type="PATRIC" id="fig|1618619.3.peg.565"/>
<comment type="similarity">
    <text evidence="6">Belongs to the peptidase M24A family. Methionine aminopeptidase type 1 subfamily.</text>
</comment>
<gene>
    <name evidence="6" type="primary">map</name>
    <name evidence="9" type="ORF">UX33_C0035G0002</name>
</gene>
<dbReference type="EC" id="3.4.11.18" evidence="6 7"/>
<dbReference type="NCBIfam" id="TIGR00500">
    <property type="entry name" value="met_pdase_I"/>
    <property type="match status" value="1"/>
</dbReference>
<dbReference type="InterPro" id="IPR001714">
    <property type="entry name" value="Pept_M24_MAP"/>
</dbReference>
<evidence type="ECO:0000313" key="9">
    <source>
        <dbReference type="EMBL" id="KKU20857.1"/>
    </source>
</evidence>
<protein>
    <recommendedName>
        <fullName evidence="6 7">Methionine aminopeptidase</fullName>
        <shortName evidence="6">MAP</shortName>
        <shortName evidence="6">MetAP</shortName>
        <ecNumber evidence="6 7">3.4.11.18</ecNumber>
    </recommendedName>
    <alternativeName>
        <fullName evidence="6">Peptidase M</fullName>
    </alternativeName>
</protein>